<dbReference type="InterPro" id="IPR023213">
    <property type="entry name" value="CAT-like_dom_sf"/>
</dbReference>
<dbReference type="GO" id="GO:0043041">
    <property type="term" value="P:amino acid activation for nonribosomal peptide biosynthetic process"/>
    <property type="evidence" value="ECO:0007669"/>
    <property type="project" value="TreeGrafter"/>
</dbReference>
<keyword evidence="3" id="KW-0436">Ligase</keyword>
<sequence>MSESNMSATTGTGGSIVQVPESNALSREVRAPSRSTQPANDSSTILSTNEAVDTTKDLVLHEMSLVLHRPIDHLDISRSFVRHGGDSIAAVQVQQACQKMGIKLSIGTILGSERLSDVVRECQTRGFGHWSTDSPGSELKSRSPLPNHSVGAGHMADVGVPKKKEDLTWAESGRNKPTSVSWQEGATGSHRPRTRSDGSFVLVDGGVPAAAKADGGGGDVVTEMQTTLIEGSRQNPGTNIICLHDQCATQMVPTLKAAWNKVLSSEPIFNTTFCGMLSNRLERRGTEATTRTPGIEWAEITTYDQDAFHHEVRRRPACFGKDLGIGCSFKVVTLRKGSRRPSTSTVIWNVHHALVDGYSARLLYHKVLRVINHQEHHPRPGTSFFNVSPSIRFLQNKSRGPSKEFWKGLADKHPAAVGKLCLPSPIPSSPKLGGRLDEIGTVRVSMGGLVDPVSTPSRCGVSVAALYHAAWALVLSLYLDSDQVVFGTVLSGRSLPLPGVGDAIGPLINTLPLFVNIDPDLSTSEFLHLVFRQMLDLDSVQFSIPQDGYSRDFSTALAEELEFPASPFSGGVSPTFDMTSEIPLRVLFNHSSGFRICYDPQTYRASHIRGIAECLKKAVLCLLAPGRLDMCVAQLVTFEMREMLRDMGNCFSEDTMWGSVQHDLVTLFEKAVDFDPRPVALEQDGRCLTYQELDDLSGHVASLLSLEIEVGDTVCVSADGSINWIVAIYGILKAGGVYGALSHRLPPEVLDDSFKTSGATVFLAPYAKEKSLKPASCSTCFSIEDMLAGGFHSPWNHRAQPIPWADAYICFTSGSTGKPKGVICTHAGLVAFQRDQEVRLHANPGTRVSQLMSPAFDGSIHEIFSALSYGATLVLAPSCGDISHLHSVDSILSTPSMVKELSPDEFPRLKQLYMVGENVPQNVNDVWADSDTGVKVYNMYGPTEATCGATIKRLTANQKVNIGGPNPSSRLYVLDRRGRLIPPGVVGEIHIAGVQVSRGYIGRPEETDTWFKLDHVCPHPGEMMYKTGDRGFWNSYGEIELLGRTDRQIKLRGFRMDLNDLEIRMERLVSPDGAVAVTRKDDYLVAMVQRQDTDLDVLRARVAEVMPPHCIPKYYVAVDKIPLTPVGKIDYKAVAAAVVPKTPPRSPVTLLPEKQEYDMMIRVVAGVWRDILELGQEVSLDEDSKFVALGGFSLRQIMVANRLSQLLGVKVTHAQVMGATSLGDLARTLEEMNISLPAPLSTLALESTSTVPLKGAPCTNIPSGELAPIEIDWWKKYQANSGTSAFNVNFVCELDGTIVDSDTLAEAWNIVLARHQILRCRYKQDYQGKVKRVYVDHAPRVQRISNADMNFKEEINKEFDLAADSLIRVVLSPAQMVVTISHIICDLTTLQVLLAEVRTVYLDGCGGLSKAPSPKPYDYRDPWDKAIIPEDIEFWRRNLTDLPKSLLGSRKRKGYRNGKSLVWKLPTTVAEKFDAICRSGKGYTSHQVAMAAVALALQEQEQKQKREMLLGEAQLAPVSTEEPRDSEGIDIVLGGPYLGRGVLDQETVGLFLEPIPFRIRSNFNPLRCLDGDKNASGNTNGDVGETFLDAIRDASRESLSHAIPWTRLLDTLDSTPSPSVSSSDAEKARTPTIGEWDVRSNDWENGANAKLPSSSYWDFLDVMVTHHPAPQHSSTHTRATGNTSSSSYSSRTETARPPPSQPRQQPGPSLLPVPEGVTPLVTWTEGAKFKLMCEFTALRQGGVILRMEWDTDALDEEDVEEIREGIWKGVARLAGGDDATAADVGNATNGNGGKGEQEGNRKRDGFFGRRVDEI</sequence>
<name>A0AAD5WV36_9PEZI</name>
<dbReference type="InterPro" id="IPR020845">
    <property type="entry name" value="AMP-binding_CS"/>
</dbReference>
<evidence type="ECO:0000256" key="3">
    <source>
        <dbReference type="ARBA" id="ARBA00022598"/>
    </source>
</evidence>
<reference evidence="7" key="1">
    <citation type="submission" date="2022-07" db="EMBL/GenBank/DDBJ databases">
        <title>Draft genome sequence of Zalerion maritima ATCC 34329, a (micro)plastics degrading marine fungus.</title>
        <authorList>
            <person name="Paco A."/>
            <person name="Goncalves M.F.M."/>
            <person name="Rocha-Santos T.A.P."/>
            <person name="Alves A."/>
        </authorList>
    </citation>
    <scope>NUCLEOTIDE SEQUENCE</scope>
    <source>
        <strain evidence="7">ATCC 34329</strain>
    </source>
</reference>
<feature type="domain" description="Carrier" evidence="6">
    <location>
        <begin position="1158"/>
        <end position="1233"/>
    </location>
</feature>
<dbReference type="Gene3D" id="3.40.50.12780">
    <property type="entry name" value="N-terminal domain of ligase-like"/>
    <property type="match status" value="1"/>
</dbReference>
<dbReference type="PANTHER" id="PTHR45527">
    <property type="entry name" value="NONRIBOSOMAL PEPTIDE SYNTHETASE"/>
    <property type="match status" value="1"/>
</dbReference>
<evidence type="ECO:0000313" key="7">
    <source>
        <dbReference type="EMBL" id="KAJ2904207.1"/>
    </source>
</evidence>
<feature type="compositionally biased region" description="Low complexity" evidence="5">
    <location>
        <begin position="1614"/>
        <end position="1623"/>
    </location>
</feature>
<feature type="domain" description="Carrier" evidence="6">
    <location>
        <begin position="50"/>
        <end position="126"/>
    </location>
</feature>
<dbReference type="PANTHER" id="PTHR45527:SF11">
    <property type="entry name" value="NONRIBOSOMAL PEPTIDE SYNTHETASE 5"/>
    <property type="match status" value="1"/>
</dbReference>
<organism evidence="7 8">
    <name type="scientific">Zalerion maritima</name>
    <dbReference type="NCBI Taxonomy" id="339359"/>
    <lineage>
        <taxon>Eukaryota</taxon>
        <taxon>Fungi</taxon>
        <taxon>Dikarya</taxon>
        <taxon>Ascomycota</taxon>
        <taxon>Pezizomycotina</taxon>
        <taxon>Sordariomycetes</taxon>
        <taxon>Lulworthiomycetidae</taxon>
        <taxon>Lulworthiales</taxon>
        <taxon>Lulworthiaceae</taxon>
        <taxon>Zalerion</taxon>
    </lineage>
</organism>
<dbReference type="Pfam" id="PF00501">
    <property type="entry name" value="AMP-binding"/>
    <property type="match status" value="1"/>
</dbReference>
<dbReference type="Proteomes" id="UP001201980">
    <property type="component" value="Unassembled WGS sequence"/>
</dbReference>
<dbReference type="InterPro" id="IPR036736">
    <property type="entry name" value="ACP-like_sf"/>
</dbReference>
<feature type="region of interest" description="Disordered" evidence="5">
    <location>
        <begin position="128"/>
        <end position="197"/>
    </location>
</feature>
<comment type="caution">
    <text evidence="7">The sequence shown here is derived from an EMBL/GenBank/DDBJ whole genome shotgun (WGS) entry which is preliminary data.</text>
</comment>
<feature type="region of interest" description="Disordered" evidence="5">
    <location>
        <begin position="1668"/>
        <end position="1714"/>
    </location>
</feature>
<keyword evidence="1" id="KW-0596">Phosphopantetheine</keyword>
<dbReference type="PROSITE" id="PS00455">
    <property type="entry name" value="AMP_BINDING"/>
    <property type="match status" value="1"/>
</dbReference>
<evidence type="ECO:0000256" key="1">
    <source>
        <dbReference type="ARBA" id="ARBA00022450"/>
    </source>
</evidence>
<dbReference type="PROSITE" id="PS50075">
    <property type="entry name" value="CARRIER"/>
    <property type="match status" value="2"/>
</dbReference>
<protein>
    <submittedName>
        <fullName evidence="7">Condensation domain protein</fullName>
    </submittedName>
</protein>
<dbReference type="SUPFAM" id="SSF47336">
    <property type="entry name" value="ACP-like"/>
    <property type="match status" value="2"/>
</dbReference>
<dbReference type="Pfam" id="PF00550">
    <property type="entry name" value="PP-binding"/>
    <property type="match status" value="2"/>
</dbReference>
<dbReference type="InterPro" id="IPR009081">
    <property type="entry name" value="PP-bd_ACP"/>
</dbReference>
<feature type="compositionally biased region" description="Polar residues" evidence="5">
    <location>
        <begin position="175"/>
        <end position="186"/>
    </location>
</feature>
<evidence type="ECO:0000313" key="8">
    <source>
        <dbReference type="Proteomes" id="UP001201980"/>
    </source>
</evidence>
<dbReference type="InterPro" id="IPR045851">
    <property type="entry name" value="AMP-bd_C_sf"/>
</dbReference>
<dbReference type="Gene3D" id="1.10.1200.10">
    <property type="entry name" value="ACP-like"/>
    <property type="match status" value="2"/>
</dbReference>
<dbReference type="Gene3D" id="3.30.300.30">
    <property type="match status" value="1"/>
</dbReference>
<keyword evidence="8" id="KW-1185">Reference proteome</keyword>
<dbReference type="InterPro" id="IPR001242">
    <property type="entry name" value="Condensation_dom"/>
</dbReference>
<keyword evidence="2" id="KW-0597">Phosphoprotein</keyword>
<feature type="compositionally biased region" description="Polar residues" evidence="5">
    <location>
        <begin position="1"/>
        <end position="10"/>
    </location>
</feature>
<feature type="compositionally biased region" description="Polar residues" evidence="5">
    <location>
        <begin position="1671"/>
        <end position="1683"/>
    </location>
</feature>
<feature type="compositionally biased region" description="Low complexity" evidence="5">
    <location>
        <begin position="1702"/>
        <end position="1712"/>
    </location>
</feature>
<evidence type="ECO:0000259" key="6">
    <source>
        <dbReference type="PROSITE" id="PS50075"/>
    </source>
</evidence>
<dbReference type="InterPro" id="IPR000873">
    <property type="entry name" value="AMP-dep_synth/lig_dom"/>
</dbReference>
<evidence type="ECO:0000256" key="2">
    <source>
        <dbReference type="ARBA" id="ARBA00022553"/>
    </source>
</evidence>
<proteinExistence type="inferred from homology"/>
<feature type="compositionally biased region" description="Polar residues" evidence="5">
    <location>
        <begin position="33"/>
        <end position="48"/>
    </location>
</feature>
<dbReference type="SUPFAM" id="SSF52777">
    <property type="entry name" value="CoA-dependent acyltransferases"/>
    <property type="match status" value="4"/>
</dbReference>
<dbReference type="EMBL" id="JAKWBI020000059">
    <property type="protein sequence ID" value="KAJ2904207.1"/>
    <property type="molecule type" value="Genomic_DNA"/>
</dbReference>
<evidence type="ECO:0000256" key="4">
    <source>
        <dbReference type="ARBA" id="ARBA00029454"/>
    </source>
</evidence>
<dbReference type="GO" id="GO:0044550">
    <property type="term" value="P:secondary metabolite biosynthetic process"/>
    <property type="evidence" value="ECO:0007669"/>
    <property type="project" value="TreeGrafter"/>
</dbReference>
<dbReference type="Gene3D" id="3.30.559.30">
    <property type="entry name" value="Nonribosomal peptide synthetase, condensation domain"/>
    <property type="match status" value="2"/>
</dbReference>
<feature type="region of interest" description="Disordered" evidence="5">
    <location>
        <begin position="1779"/>
        <end position="1814"/>
    </location>
</feature>
<feature type="compositionally biased region" description="Basic and acidic residues" evidence="5">
    <location>
        <begin position="1795"/>
        <end position="1814"/>
    </location>
</feature>
<gene>
    <name evidence="7" type="ORF">MKZ38_008537</name>
</gene>
<comment type="similarity">
    <text evidence="4">Belongs to the NRP synthetase family.</text>
</comment>
<dbReference type="Gene3D" id="3.30.559.10">
    <property type="entry name" value="Chloramphenicol acetyltransferase-like domain"/>
    <property type="match status" value="2"/>
</dbReference>
<dbReference type="GO" id="GO:0005737">
    <property type="term" value="C:cytoplasm"/>
    <property type="evidence" value="ECO:0007669"/>
    <property type="project" value="TreeGrafter"/>
</dbReference>
<dbReference type="GO" id="GO:0031177">
    <property type="term" value="F:phosphopantetheine binding"/>
    <property type="evidence" value="ECO:0007669"/>
    <property type="project" value="TreeGrafter"/>
</dbReference>
<dbReference type="InterPro" id="IPR042099">
    <property type="entry name" value="ANL_N_sf"/>
</dbReference>
<feature type="region of interest" description="Disordered" evidence="5">
    <location>
        <begin position="1610"/>
        <end position="1647"/>
    </location>
</feature>
<dbReference type="GO" id="GO:0016874">
    <property type="term" value="F:ligase activity"/>
    <property type="evidence" value="ECO:0007669"/>
    <property type="project" value="UniProtKB-KW"/>
</dbReference>
<feature type="region of interest" description="Disordered" evidence="5">
    <location>
        <begin position="1"/>
        <end position="48"/>
    </location>
</feature>
<dbReference type="Pfam" id="PF00668">
    <property type="entry name" value="Condensation"/>
    <property type="match status" value="2"/>
</dbReference>
<evidence type="ECO:0000256" key="5">
    <source>
        <dbReference type="SAM" id="MobiDB-lite"/>
    </source>
</evidence>
<dbReference type="CDD" id="cd19537">
    <property type="entry name" value="C_NRPS-like"/>
    <property type="match status" value="1"/>
</dbReference>
<dbReference type="SUPFAM" id="SSF56801">
    <property type="entry name" value="Acetyl-CoA synthetase-like"/>
    <property type="match status" value="1"/>
</dbReference>
<feature type="compositionally biased region" description="Low complexity" evidence="5">
    <location>
        <begin position="1779"/>
        <end position="1789"/>
    </location>
</feature>
<accession>A0AAD5WV36</accession>